<keyword evidence="1" id="KW-0687">Ribonucleoprotein</keyword>
<dbReference type="GO" id="GO:0005840">
    <property type="term" value="C:ribosome"/>
    <property type="evidence" value="ECO:0007669"/>
    <property type="project" value="UniProtKB-KW"/>
</dbReference>
<organism evidence="1 2">
    <name type="scientific">Desmophyllum pertusum</name>
    <dbReference type="NCBI Taxonomy" id="174260"/>
    <lineage>
        <taxon>Eukaryota</taxon>
        <taxon>Metazoa</taxon>
        <taxon>Cnidaria</taxon>
        <taxon>Anthozoa</taxon>
        <taxon>Hexacorallia</taxon>
        <taxon>Scleractinia</taxon>
        <taxon>Caryophylliina</taxon>
        <taxon>Caryophylliidae</taxon>
        <taxon>Desmophyllum</taxon>
    </lineage>
</organism>
<reference evidence="1" key="1">
    <citation type="submission" date="2023-01" db="EMBL/GenBank/DDBJ databases">
        <title>Genome assembly of the deep-sea coral Lophelia pertusa.</title>
        <authorList>
            <person name="Herrera S."/>
            <person name="Cordes E."/>
        </authorList>
    </citation>
    <scope>NUCLEOTIDE SEQUENCE</scope>
    <source>
        <strain evidence="1">USNM1676648</strain>
        <tissue evidence="1">Polyp</tissue>
    </source>
</reference>
<evidence type="ECO:0000313" key="2">
    <source>
        <dbReference type="Proteomes" id="UP001163046"/>
    </source>
</evidence>
<comment type="caution">
    <text evidence="1">The sequence shown here is derived from an EMBL/GenBank/DDBJ whole genome shotgun (WGS) entry which is preliminary data.</text>
</comment>
<keyword evidence="2" id="KW-1185">Reference proteome</keyword>
<accession>A0A9W9YQX9</accession>
<keyword evidence="1" id="KW-0689">Ribosomal protein</keyword>
<dbReference type="OrthoDB" id="5984298at2759"/>
<sequence>MAAFMNFLRCSKCQNFKIYHSGQCYPGHAGKAVLQLQKKLRVKQENPLVYSNLLIKLEGLDDGVLDHFCQFVTSASKMMNLEVNKKKSGKILFHLLIQDFGTRKVGKRKDGSMEKQAKE</sequence>
<evidence type="ECO:0000313" key="1">
    <source>
        <dbReference type="EMBL" id="KAJ7358870.1"/>
    </source>
</evidence>
<protein>
    <submittedName>
        <fullName evidence="1">28S ribosomal protein S10, mitochondrial</fullName>
        <ecNumber evidence="1">6.1.1.2</ecNumber>
    </submittedName>
</protein>
<dbReference type="AlphaFoldDB" id="A0A9W9YQX9"/>
<proteinExistence type="predicted"/>
<dbReference type="EMBL" id="MU827314">
    <property type="protein sequence ID" value="KAJ7358870.1"/>
    <property type="molecule type" value="Genomic_DNA"/>
</dbReference>
<keyword evidence="1" id="KW-0436">Ligase</keyword>
<name>A0A9W9YQX9_9CNID</name>
<dbReference type="EC" id="6.1.1.2" evidence="1"/>
<dbReference type="Proteomes" id="UP001163046">
    <property type="component" value="Unassembled WGS sequence"/>
</dbReference>
<gene>
    <name evidence="1" type="primary">MRPS10_1</name>
    <name evidence="1" type="ORF">OS493_020708</name>
</gene>
<dbReference type="GO" id="GO:0004830">
    <property type="term" value="F:tryptophan-tRNA ligase activity"/>
    <property type="evidence" value="ECO:0007669"/>
    <property type="project" value="UniProtKB-EC"/>
</dbReference>